<protein>
    <recommendedName>
        <fullName evidence="3">histidine kinase</fullName>
        <ecNumber evidence="3">2.7.13.3</ecNumber>
    </recommendedName>
</protein>
<dbReference type="Pfam" id="PF00672">
    <property type="entry name" value="HAMP"/>
    <property type="match status" value="1"/>
</dbReference>
<dbReference type="PANTHER" id="PTHR45436:SF5">
    <property type="entry name" value="SENSOR HISTIDINE KINASE TRCS"/>
    <property type="match status" value="1"/>
</dbReference>
<dbReference type="InterPro" id="IPR050428">
    <property type="entry name" value="TCS_sensor_his_kinase"/>
</dbReference>
<dbReference type="InterPro" id="IPR003661">
    <property type="entry name" value="HisK_dim/P_dom"/>
</dbReference>
<keyword evidence="10 12" id="KW-0472">Membrane</keyword>
<evidence type="ECO:0000256" key="11">
    <source>
        <dbReference type="SAM" id="MobiDB-lite"/>
    </source>
</evidence>
<evidence type="ECO:0000313" key="15">
    <source>
        <dbReference type="EMBL" id="GAA2328899.1"/>
    </source>
</evidence>
<evidence type="ECO:0000256" key="7">
    <source>
        <dbReference type="ARBA" id="ARBA00022777"/>
    </source>
</evidence>
<evidence type="ECO:0000256" key="2">
    <source>
        <dbReference type="ARBA" id="ARBA00004236"/>
    </source>
</evidence>
<evidence type="ECO:0000256" key="1">
    <source>
        <dbReference type="ARBA" id="ARBA00000085"/>
    </source>
</evidence>
<dbReference type="PANTHER" id="PTHR45436">
    <property type="entry name" value="SENSOR HISTIDINE KINASE YKOH"/>
    <property type="match status" value="1"/>
</dbReference>
<sequence length="499" mass="53396">MPRWRRLADRLSFARVRRLTRKLSLRTRVTMWATTVLAIAMVAAGLGLLLGLKYSMWRDLDTTGRQRLADVSALIRHDQLRSLIPSNGGDADVVEVLDASGKVRASSDYDTSPGSPSGFPNPLPPQVVAGRATTLHDLKIGDGGDFRVLARPTRIGDQPATIVVAVSLAQAEHTLSSLTTGLVIGVPALTALVAWTISLTAGRTLRPVETLRGQAADITATDLHRRLDLPDCQDEIHALGVTLNDMLARLDEASVAQRRFVADAAHELRSPLTALRAQLEVMSRYPDPDRDPQVAAALLEDAERLHDLVEGLLALARSEDPARPRSQAARVIDLDEVVLAEVRRQRSLARAEIDARRVSGGRVRGDAEALRCVVRNLLDNARRHAERHVRVVLGESGGTVELTVSDDGSGIPAADRTRVFQRFTRLDEARSREAGGSGLGLAIVGKVVTAHGGVAYADQDPPLADGGLGGARLVVHLPAAPSPDLSVDPPPAPDGPGPV</sequence>
<keyword evidence="6 12" id="KW-0812">Transmembrane</keyword>
<evidence type="ECO:0000256" key="6">
    <source>
        <dbReference type="ARBA" id="ARBA00022692"/>
    </source>
</evidence>
<accession>A0ABN3FF06</accession>
<feature type="domain" description="Histidine kinase" evidence="13">
    <location>
        <begin position="263"/>
        <end position="481"/>
    </location>
</feature>
<dbReference type="InterPro" id="IPR036097">
    <property type="entry name" value="HisK_dim/P_sf"/>
</dbReference>
<evidence type="ECO:0000256" key="9">
    <source>
        <dbReference type="ARBA" id="ARBA00023012"/>
    </source>
</evidence>
<comment type="caution">
    <text evidence="15">The sequence shown here is derived from an EMBL/GenBank/DDBJ whole genome shotgun (WGS) entry which is preliminary data.</text>
</comment>
<keyword evidence="8 12" id="KW-1133">Transmembrane helix</keyword>
<dbReference type="PROSITE" id="PS50109">
    <property type="entry name" value="HIS_KIN"/>
    <property type="match status" value="1"/>
</dbReference>
<dbReference type="InterPro" id="IPR004358">
    <property type="entry name" value="Sig_transdc_His_kin-like_C"/>
</dbReference>
<dbReference type="SUPFAM" id="SSF158472">
    <property type="entry name" value="HAMP domain-like"/>
    <property type="match status" value="1"/>
</dbReference>
<dbReference type="SUPFAM" id="SSF47384">
    <property type="entry name" value="Homodimeric domain of signal transducing histidine kinase"/>
    <property type="match status" value="1"/>
</dbReference>
<dbReference type="Proteomes" id="UP001500253">
    <property type="component" value="Unassembled WGS sequence"/>
</dbReference>
<keyword evidence="9" id="KW-0902">Two-component regulatory system</keyword>
<dbReference type="InterPro" id="IPR003594">
    <property type="entry name" value="HATPase_dom"/>
</dbReference>
<feature type="compositionally biased region" description="Pro residues" evidence="11">
    <location>
        <begin position="488"/>
        <end position="499"/>
    </location>
</feature>
<organism evidence="15 16">
    <name type="scientific">Streptomyces cuspidosporus</name>
    <dbReference type="NCBI Taxonomy" id="66882"/>
    <lineage>
        <taxon>Bacteria</taxon>
        <taxon>Bacillati</taxon>
        <taxon>Actinomycetota</taxon>
        <taxon>Actinomycetes</taxon>
        <taxon>Kitasatosporales</taxon>
        <taxon>Streptomycetaceae</taxon>
        <taxon>Streptomyces</taxon>
    </lineage>
</organism>
<dbReference type="PRINTS" id="PR00344">
    <property type="entry name" value="BCTRLSENSOR"/>
</dbReference>
<gene>
    <name evidence="15" type="ORF">GCM10010246_09340</name>
</gene>
<keyword evidence="15" id="KW-0067">ATP-binding</keyword>
<dbReference type="InterPro" id="IPR005467">
    <property type="entry name" value="His_kinase_dom"/>
</dbReference>
<proteinExistence type="predicted"/>
<name>A0ABN3FF06_9ACTN</name>
<dbReference type="Gene3D" id="1.10.287.130">
    <property type="match status" value="1"/>
</dbReference>
<evidence type="ECO:0000313" key="16">
    <source>
        <dbReference type="Proteomes" id="UP001500253"/>
    </source>
</evidence>
<reference evidence="15 16" key="1">
    <citation type="journal article" date="2019" name="Int. J. Syst. Evol. Microbiol.">
        <title>The Global Catalogue of Microorganisms (GCM) 10K type strain sequencing project: providing services to taxonomists for standard genome sequencing and annotation.</title>
        <authorList>
            <consortium name="The Broad Institute Genomics Platform"/>
            <consortium name="The Broad Institute Genome Sequencing Center for Infectious Disease"/>
            <person name="Wu L."/>
            <person name="Ma J."/>
        </authorList>
    </citation>
    <scope>NUCLEOTIDE SEQUENCE [LARGE SCALE GENOMIC DNA]</scope>
    <source>
        <strain evidence="15 16">JCM 4316</strain>
    </source>
</reference>
<comment type="catalytic activity">
    <reaction evidence="1">
        <text>ATP + protein L-histidine = ADP + protein N-phospho-L-histidine.</text>
        <dbReference type="EC" id="2.7.13.3"/>
    </reaction>
</comment>
<dbReference type="CDD" id="cd06225">
    <property type="entry name" value="HAMP"/>
    <property type="match status" value="1"/>
</dbReference>
<dbReference type="Pfam" id="PF02518">
    <property type="entry name" value="HATPase_c"/>
    <property type="match status" value="1"/>
</dbReference>
<keyword evidence="15" id="KW-0547">Nucleotide-binding</keyword>
<evidence type="ECO:0000256" key="8">
    <source>
        <dbReference type="ARBA" id="ARBA00022989"/>
    </source>
</evidence>
<dbReference type="SMART" id="SM00304">
    <property type="entry name" value="HAMP"/>
    <property type="match status" value="1"/>
</dbReference>
<evidence type="ECO:0000256" key="4">
    <source>
        <dbReference type="ARBA" id="ARBA00022553"/>
    </source>
</evidence>
<feature type="region of interest" description="Disordered" evidence="11">
    <location>
        <begin position="479"/>
        <end position="499"/>
    </location>
</feature>
<dbReference type="Pfam" id="PF00512">
    <property type="entry name" value="HisKA"/>
    <property type="match status" value="1"/>
</dbReference>
<dbReference type="InterPro" id="IPR036890">
    <property type="entry name" value="HATPase_C_sf"/>
</dbReference>
<dbReference type="EMBL" id="BAAASD010000003">
    <property type="protein sequence ID" value="GAA2328899.1"/>
    <property type="molecule type" value="Genomic_DNA"/>
</dbReference>
<dbReference type="GO" id="GO:0005524">
    <property type="term" value="F:ATP binding"/>
    <property type="evidence" value="ECO:0007669"/>
    <property type="project" value="UniProtKB-KW"/>
</dbReference>
<feature type="transmembrane region" description="Helical" evidence="12">
    <location>
        <begin position="29"/>
        <end position="52"/>
    </location>
</feature>
<evidence type="ECO:0000256" key="10">
    <source>
        <dbReference type="ARBA" id="ARBA00023136"/>
    </source>
</evidence>
<comment type="subcellular location">
    <subcellularLocation>
        <location evidence="2">Cell membrane</location>
    </subcellularLocation>
</comment>
<dbReference type="Gene3D" id="3.30.565.10">
    <property type="entry name" value="Histidine kinase-like ATPase, C-terminal domain"/>
    <property type="match status" value="1"/>
</dbReference>
<feature type="domain" description="HAMP" evidence="14">
    <location>
        <begin position="202"/>
        <end position="255"/>
    </location>
</feature>
<keyword evidence="7" id="KW-0418">Kinase</keyword>
<evidence type="ECO:0000256" key="12">
    <source>
        <dbReference type="SAM" id="Phobius"/>
    </source>
</evidence>
<evidence type="ECO:0000259" key="14">
    <source>
        <dbReference type="PROSITE" id="PS50885"/>
    </source>
</evidence>
<evidence type="ECO:0000259" key="13">
    <source>
        <dbReference type="PROSITE" id="PS50109"/>
    </source>
</evidence>
<dbReference type="SMART" id="SM00388">
    <property type="entry name" value="HisKA"/>
    <property type="match status" value="1"/>
</dbReference>
<keyword evidence="5" id="KW-0808">Transferase</keyword>
<dbReference type="Gene3D" id="6.10.340.10">
    <property type="match status" value="1"/>
</dbReference>
<evidence type="ECO:0000256" key="3">
    <source>
        <dbReference type="ARBA" id="ARBA00012438"/>
    </source>
</evidence>
<dbReference type="SMART" id="SM00387">
    <property type="entry name" value="HATPase_c"/>
    <property type="match status" value="1"/>
</dbReference>
<dbReference type="PROSITE" id="PS50885">
    <property type="entry name" value="HAMP"/>
    <property type="match status" value="1"/>
</dbReference>
<dbReference type="CDD" id="cd00082">
    <property type="entry name" value="HisKA"/>
    <property type="match status" value="1"/>
</dbReference>
<dbReference type="SUPFAM" id="SSF55874">
    <property type="entry name" value="ATPase domain of HSP90 chaperone/DNA topoisomerase II/histidine kinase"/>
    <property type="match status" value="1"/>
</dbReference>
<dbReference type="InterPro" id="IPR003660">
    <property type="entry name" value="HAMP_dom"/>
</dbReference>
<keyword evidence="4" id="KW-0597">Phosphoprotein</keyword>
<dbReference type="RefSeq" id="WP_346173191.1">
    <property type="nucleotide sequence ID" value="NZ_BAAASD010000003.1"/>
</dbReference>
<keyword evidence="16" id="KW-1185">Reference proteome</keyword>
<dbReference type="EC" id="2.7.13.3" evidence="3"/>
<evidence type="ECO:0000256" key="5">
    <source>
        <dbReference type="ARBA" id="ARBA00022679"/>
    </source>
</evidence>